<protein>
    <recommendedName>
        <fullName evidence="4">DegV family protein</fullName>
    </recommendedName>
</protein>
<dbReference type="NCBIfam" id="TIGR00762">
    <property type="entry name" value="DegV"/>
    <property type="match status" value="1"/>
</dbReference>
<dbReference type="InterPro" id="IPR050270">
    <property type="entry name" value="DegV_domain_contain"/>
</dbReference>
<dbReference type="GO" id="GO:0008289">
    <property type="term" value="F:lipid binding"/>
    <property type="evidence" value="ECO:0007669"/>
    <property type="project" value="UniProtKB-KW"/>
</dbReference>
<dbReference type="InterPro" id="IPR043168">
    <property type="entry name" value="DegV_C"/>
</dbReference>
<dbReference type="PROSITE" id="PS51482">
    <property type="entry name" value="DEGV"/>
    <property type="match status" value="1"/>
</dbReference>
<dbReference type="InterPro" id="IPR003797">
    <property type="entry name" value="DegV"/>
</dbReference>
<sequence>MSKIALVTDSAAYLPLDILEQYNITVVPLMVNFGNDSYREGFDITSDDFYVRLASEKALPTTSQPVVGELVTNFERLLKTHDSVIAVLLSSGLSGTVNSAETAARMVGGDISVIDSKITAWGQAYMVLEAAKLREEGLSKDEIVSRLLQLRDQIGAYFVVDSLEHLHRGGRVSGVSAMLGSLLQVKPVLRVNDGKLEMFEKVRTRKKALARVIELMHEKVGTDGKLHASVVYSDVKADGEAFLAQMQDAFPEAQLELTQLGPVIGTHVGPGLLAVIYAIR</sequence>
<dbReference type="Gene3D" id="3.40.50.10170">
    <property type="match status" value="1"/>
</dbReference>
<dbReference type="RefSeq" id="WP_038085623.1">
    <property type="nucleotide sequence ID" value="NZ_JMIR01000006.1"/>
</dbReference>
<gene>
    <name evidence="2" type="ORF">EL26_06225</name>
</gene>
<dbReference type="Gene3D" id="3.30.1180.10">
    <property type="match status" value="1"/>
</dbReference>
<organism evidence="2 3">
    <name type="scientific">Tumebacillus flagellatus</name>
    <dbReference type="NCBI Taxonomy" id="1157490"/>
    <lineage>
        <taxon>Bacteria</taxon>
        <taxon>Bacillati</taxon>
        <taxon>Bacillota</taxon>
        <taxon>Bacilli</taxon>
        <taxon>Bacillales</taxon>
        <taxon>Alicyclobacillaceae</taxon>
        <taxon>Tumebacillus</taxon>
    </lineage>
</organism>
<comment type="caution">
    <text evidence="2">The sequence shown here is derived from an EMBL/GenBank/DDBJ whole genome shotgun (WGS) entry which is preliminary data.</text>
</comment>
<dbReference type="eggNOG" id="COG1307">
    <property type="taxonomic scope" value="Bacteria"/>
</dbReference>
<accession>A0A074LPJ0</accession>
<evidence type="ECO:0000313" key="2">
    <source>
        <dbReference type="EMBL" id="KEO84056.1"/>
    </source>
</evidence>
<evidence type="ECO:0000256" key="1">
    <source>
        <dbReference type="ARBA" id="ARBA00023121"/>
    </source>
</evidence>
<keyword evidence="3" id="KW-1185">Reference proteome</keyword>
<proteinExistence type="predicted"/>
<keyword evidence="1" id="KW-0446">Lipid-binding</keyword>
<evidence type="ECO:0008006" key="4">
    <source>
        <dbReference type="Google" id="ProtNLM"/>
    </source>
</evidence>
<dbReference type="OrthoDB" id="9780660at2"/>
<reference evidence="2 3" key="1">
    <citation type="journal article" date="2013" name="Int. J. Syst. Evol. Microbiol.">
        <title>Tumebacillus flagellatus sp. nov., an alpha-amylase/pullulanase-producing bacterium isolated from cassava wastewater.</title>
        <authorList>
            <person name="Wang Q."/>
            <person name="Xie N."/>
            <person name="Qin Y."/>
            <person name="Shen N."/>
            <person name="Zhu J."/>
            <person name="Mi H."/>
            <person name="Huang R."/>
        </authorList>
    </citation>
    <scope>NUCLEOTIDE SEQUENCE [LARGE SCALE GENOMIC DNA]</scope>
    <source>
        <strain evidence="2 3">GST4</strain>
    </source>
</reference>
<dbReference type="SUPFAM" id="SSF82549">
    <property type="entry name" value="DAK1/DegV-like"/>
    <property type="match status" value="1"/>
</dbReference>
<name>A0A074LPJ0_9BACL</name>
<evidence type="ECO:0000313" key="3">
    <source>
        <dbReference type="Proteomes" id="UP000027931"/>
    </source>
</evidence>
<dbReference type="PANTHER" id="PTHR33434:SF2">
    <property type="entry name" value="FATTY ACID-BINDING PROTEIN TM_1468"/>
    <property type="match status" value="1"/>
</dbReference>
<dbReference type="AlphaFoldDB" id="A0A074LPJ0"/>
<dbReference type="EMBL" id="JMIR01000006">
    <property type="protein sequence ID" value="KEO84056.1"/>
    <property type="molecule type" value="Genomic_DNA"/>
</dbReference>
<dbReference type="Proteomes" id="UP000027931">
    <property type="component" value="Unassembled WGS sequence"/>
</dbReference>
<dbReference type="STRING" id="1157490.EL26_06225"/>
<dbReference type="Pfam" id="PF02645">
    <property type="entry name" value="DegV"/>
    <property type="match status" value="1"/>
</dbReference>
<dbReference type="PANTHER" id="PTHR33434">
    <property type="entry name" value="DEGV DOMAIN-CONTAINING PROTEIN DR_1986-RELATED"/>
    <property type="match status" value="1"/>
</dbReference>